<protein>
    <submittedName>
        <fullName evidence="2">Uncharacterized protein</fullName>
    </submittedName>
</protein>
<reference evidence="2" key="1">
    <citation type="submission" date="2021-02" db="EMBL/GenBank/DDBJ databases">
        <authorList>
            <person name="Nowell W R."/>
        </authorList>
    </citation>
    <scope>NUCLEOTIDE SEQUENCE</scope>
</reference>
<feature type="compositionally biased region" description="Acidic residues" evidence="1">
    <location>
        <begin position="1"/>
        <end position="18"/>
    </location>
</feature>
<dbReference type="Proteomes" id="UP000681720">
    <property type="component" value="Unassembled WGS sequence"/>
</dbReference>
<comment type="caution">
    <text evidence="2">The sequence shown here is derived from an EMBL/GenBank/DDBJ whole genome shotgun (WGS) entry which is preliminary data.</text>
</comment>
<gene>
    <name evidence="2" type="ORF">GIL414_LOCUS84022</name>
</gene>
<dbReference type="EMBL" id="CAJOBJ010364945">
    <property type="protein sequence ID" value="CAF5220461.1"/>
    <property type="molecule type" value="Genomic_DNA"/>
</dbReference>
<organism evidence="2 3">
    <name type="scientific">Rotaria magnacalcarata</name>
    <dbReference type="NCBI Taxonomy" id="392030"/>
    <lineage>
        <taxon>Eukaryota</taxon>
        <taxon>Metazoa</taxon>
        <taxon>Spiralia</taxon>
        <taxon>Gnathifera</taxon>
        <taxon>Rotifera</taxon>
        <taxon>Eurotatoria</taxon>
        <taxon>Bdelloidea</taxon>
        <taxon>Philodinida</taxon>
        <taxon>Philodinidae</taxon>
        <taxon>Rotaria</taxon>
    </lineage>
</organism>
<evidence type="ECO:0000256" key="1">
    <source>
        <dbReference type="SAM" id="MobiDB-lite"/>
    </source>
</evidence>
<evidence type="ECO:0000313" key="3">
    <source>
        <dbReference type="Proteomes" id="UP000681720"/>
    </source>
</evidence>
<evidence type="ECO:0000313" key="2">
    <source>
        <dbReference type="EMBL" id="CAF5220461.1"/>
    </source>
</evidence>
<name>A0A8S3JLI4_9BILA</name>
<proteinExistence type="predicted"/>
<feature type="non-terminal residue" evidence="2">
    <location>
        <position position="1"/>
    </location>
</feature>
<accession>A0A8S3JLI4</accession>
<sequence length="78" mass="8805">MNDDDDDDDDNEDWEDAEVASSGEENEASAVAYDRLLPTTHSYMNVQNFQEFSGVSLLSDDRRSLLHIVELANMILIP</sequence>
<feature type="region of interest" description="Disordered" evidence="1">
    <location>
        <begin position="1"/>
        <end position="29"/>
    </location>
</feature>
<dbReference type="AlphaFoldDB" id="A0A8S3JLI4"/>